<comment type="caution">
    <text evidence="2">The sequence shown here is derived from an EMBL/GenBank/DDBJ whole genome shotgun (WGS) entry which is preliminary data.</text>
</comment>
<dbReference type="EMBL" id="BMOO01000003">
    <property type="protein sequence ID" value="GGM64397.1"/>
    <property type="molecule type" value="Genomic_DNA"/>
</dbReference>
<accession>A0A830FMD0</accession>
<evidence type="ECO:0000313" key="2">
    <source>
        <dbReference type="EMBL" id="GGM64397.1"/>
    </source>
</evidence>
<evidence type="ECO:0000256" key="1">
    <source>
        <dbReference type="SAM" id="Phobius"/>
    </source>
</evidence>
<keyword evidence="1" id="KW-1133">Transmembrane helix</keyword>
<evidence type="ECO:0000313" key="3">
    <source>
        <dbReference type="EMBL" id="MBP1953556.1"/>
    </source>
</evidence>
<dbReference type="RefSeq" id="WP_188871126.1">
    <property type="nucleotide sequence ID" value="NZ_BMOO01000003.1"/>
</dbReference>
<organism evidence="2 4">
    <name type="scientific">Halarchaeum rubridurum</name>
    <dbReference type="NCBI Taxonomy" id="489911"/>
    <lineage>
        <taxon>Archaea</taxon>
        <taxon>Methanobacteriati</taxon>
        <taxon>Methanobacteriota</taxon>
        <taxon>Stenosarchaea group</taxon>
        <taxon>Halobacteria</taxon>
        <taxon>Halobacteriales</taxon>
        <taxon>Halobacteriaceae</taxon>
    </lineage>
</organism>
<evidence type="ECO:0000313" key="4">
    <source>
        <dbReference type="Proteomes" id="UP000614609"/>
    </source>
</evidence>
<gene>
    <name evidence="2" type="ORF">GCM10009017_13040</name>
    <name evidence="3" type="ORF">J2752_000437</name>
</gene>
<feature type="transmembrane region" description="Helical" evidence="1">
    <location>
        <begin position="54"/>
        <end position="77"/>
    </location>
</feature>
<feature type="transmembrane region" description="Helical" evidence="1">
    <location>
        <begin position="98"/>
        <end position="118"/>
    </location>
</feature>
<name>A0A830FMD0_9EURY</name>
<sequence length="122" mass="12775">MSNEQTSSDVSPSVLDRVVAWIKAAGAASETDSARDGFLSYHAESHALGLGLAAGWFFVATGQTQLLSIIYAAAVYGRARTVNGGARRRVLADVTQEWHYALGGVVAGAVLATLLALVRTLL</sequence>
<reference evidence="2" key="1">
    <citation type="journal article" date="2014" name="Int. J. Syst. Evol. Microbiol.">
        <title>Complete genome sequence of Corynebacterium casei LMG S-19264T (=DSM 44701T), isolated from a smear-ripened cheese.</title>
        <authorList>
            <consortium name="US DOE Joint Genome Institute (JGI-PGF)"/>
            <person name="Walter F."/>
            <person name="Albersmeier A."/>
            <person name="Kalinowski J."/>
            <person name="Ruckert C."/>
        </authorList>
    </citation>
    <scope>NUCLEOTIDE SEQUENCE</scope>
    <source>
        <strain evidence="2">JCM 16108</strain>
    </source>
</reference>
<proteinExistence type="predicted"/>
<reference evidence="3" key="3">
    <citation type="submission" date="2021-03" db="EMBL/GenBank/DDBJ databases">
        <title>Genomic Encyclopedia of Type Strains, Phase IV (KMG-IV): sequencing the most valuable type-strain genomes for metagenomic binning, comparative biology and taxonomic classification.</title>
        <authorList>
            <person name="Goeker M."/>
        </authorList>
    </citation>
    <scope>NUCLEOTIDE SEQUENCE</scope>
    <source>
        <strain evidence="3">DSM 22443</strain>
    </source>
</reference>
<reference evidence="2" key="2">
    <citation type="submission" date="2020-09" db="EMBL/GenBank/DDBJ databases">
        <authorList>
            <person name="Sun Q."/>
            <person name="Ohkuma M."/>
        </authorList>
    </citation>
    <scope>NUCLEOTIDE SEQUENCE</scope>
    <source>
        <strain evidence="2">JCM 16108</strain>
    </source>
</reference>
<dbReference type="Proteomes" id="UP000765891">
    <property type="component" value="Unassembled WGS sequence"/>
</dbReference>
<protein>
    <submittedName>
        <fullName evidence="2">Uncharacterized protein</fullName>
    </submittedName>
</protein>
<dbReference type="AlphaFoldDB" id="A0A830FMD0"/>
<dbReference type="Proteomes" id="UP000614609">
    <property type="component" value="Unassembled WGS sequence"/>
</dbReference>
<keyword evidence="1" id="KW-0472">Membrane</keyword>
<keyword evidence="1" id="KW-0812">Transmembrane</keyword>
<keyword evidence="4" id="KW-1185">Reference proteome</keyword>
<dbReference type="OrthoDB" id="205394at2157"/>
<dbReference type="EMBL" id="JAGGKO010000001">
    <property type="protein sequence ID" value="MBP1953556.1"/>
    <property type="molecule type" value="Genomic_DNA"/>
</dbReference>